<dbReference type="SUPFAM" id="SSF54534">
    <property type="entry name" value="FKBP-like"/>
    <property type="match status" value="1"/>
</dbReference>
<evidence type="ECO:0000256" key="8">
    <source>
        <dbReference type="PROSITE-ProRule" id="PRU00277"/>
    </source>
</evidence>
<dbReference type="GO" id="GO:0003755">
    <property type="term" value="F:peptidyl-prolyl cis-trans isomerase activity"/>
    <property type="evidence" value="ECO:0007669"/>
    <property type="project" value="UniProtKB-UniRule"/>
</dbReference>
<dbReference type="eggNOG" id="arCOG00981">
    <property type="taxonomic scope" value="Archaea"/>
</dbReference>
<evidence type="ECO:0000256" key="7">
    <source>
        <dbReference type="ARBA" id="ARBA00023235"/>
    </source>
</evidence>
<dbReference type="GO" id="GO:0042026">
    <property type="term" value="P:protein refolding"/>
    <property type="evidence" value="ECO:0007669"/>
    <property type="project" value="UniProtKB-ARBA"/>
</dbReference>
<reference evidence="11 12" key="1">
    <citation type="journal article" date="2010" name="Stand. Genomic Sci.">
        <title>Complete genome sequence of Methanoplanus petrolearius type strain (SEBR 4847).</title>
        <authorList>
            <person name="Brambilla E."/>
            <person name="Djao O.D."/>
            <person name="Daligault H."/>
            <person name="Lapidus A."/>
            <person name="Lucas S."/>
            <person name="Hammon N."/>
            <person name="Nolan M."/>
            <person name="Tice H."/>
            <person name="Cheng J.F."/>
            <person name="Han C."/>
            <person name="Tapia R."/>
            <person name="Goodwin L."/>
            <person name="Pitluck S."/>
            <person name="Liolios K."/>
            <person name="Ivanova N."/>
            <person name="Mavromatis K."/>
            <person name="Mikhailova N."/>
            <person name="Pati A."/>
            <person name="Chen A."/>
            <person name="Palaniappan K."/>
            <person name="Land M."/>
            <person name="Hauser L."/>
            <person name="Chang Y.J."/>
            <person name="Jeffries C.D."/>
            <person name="Rohde M."/>
            <person name="Spring S."/>
            <person name="Sikorski J."/>
            <person name="Goker M."/>
            <person name="Woyke T."/>
            <person name="Bristow J."/>
            <person name="Eisen J.A."/>
            <person name="Markowitz V."/>
            <person name="Hugenholtz P."/>
            <person name="Kyrpides N.C."/>
            <person name="Klenk H.P."/>
        </authorList>
    </citation>
    <scope>NUCLEOTIDE SEQUENCE [LARGE SCALE GENOMIC DNA]</scope>
    <source>
        <strain evidence="12">DSM 11571 / OCM 486 / SEBR 4847</strain>
    </source>
</reference>
<dbReference type="KEGG" id="mpi:Mpet_1238"/>
<evidence type="ECO:0000259" key="10">
    <source>
        <dbReference type="PROSITE" id="PS50059"/>
    </source>
</evidence>
<dbReference type="Proteomes" id="UP000006565">
    <property type="component" value="Chromosome"/>
</dbReference>
<evidence type="ECO:0000313" key="11">
    <source>
        <dbReference type="EMBL" id="ADN35999.1"/>
    </source>
</evidence>
<dbReference type="EC" id="5.2.1.8" evidence="9"/>
<evidence type="ECO:0000256" key="5">
    <source>
        <dbReference type="ARBA" id="ARBA00023110"/>
    </source>
</evidence>
<dbReference type="PROSITE" id="PS50059">
    <property type="entry name" value="FKBP_PPIASE"/>
    <property type="match status" value="1"/>
</dbReference>
<evidence type="ECO:0000256" key="1">
    <source>
        <dbReference type="ARBA" id="ARBA00000971"/>
    </source>
</evidence>
<dbReference type="GO" id="GO:0005737">
    <property type="term" value="C:cytoplasm"/>
    <property type="evidence" value="ECO:0007669"/>
    <property type="project" value="UniProtKB-SubCell"/>
</dbReference>
<keyword evidence="5 8" id="KW-0697">Rotamase</keyword>
<keyword evidence="7 8" id="KW-0413">Isomerase</keyword>
<keyword evidence="4" id="KW-0963">Cytoplasm</keyword>
<evidence type="ECO:0000256" key="9">
    <source>
        <dbReference type="RuleBase" id="RU003915"/>
    </source>
</evidence>
<gene>
    <name evidence="11" type="ordered locus">Mpet_1238</name>
</gene>
<dbReference type="RefSeq" id="WP_013329177.1">
    <property type="nucleotide sequence ID" value="NC_014507.1"/>
</dbReference>
<dbReference type="PANTHER" id="PTHR47861:SF3">
    <property type="entry name" value="FKBP-TYPE PEPTIDYL-PROLYL CIS-TRANS ISOMERASE SLYD"/>
    <property type="match status" value="1"/>
</dbReference>
<evidence type="ECO:0000313" key="12">
    <source>
        <dbReference type="Proteomes" id="UP000006565"/>
    </source>
</evidence>
<keyword evidence="12" id="KW-1185">Reference proteome</keyword>
<dbReference type="Gene3D" id="3.10.50.40">
    <property type="match status" value="1"/>
</dbReference>
<dbReference type="PANTHER" id="PTHR47861">
    <property type="entry name" value="FKBP-TYPE PEPTIDYL-PROLYL CIS-TRANS ISOMERASE SLYD"/>
    <property type="match status" value="1"/>
</dbReference>
<dbReference type="GeneID" id="9743704"/>
<comment type="similarity">
    <text evidence="3 9">Belongs to the FKBP-type PPIase family.</text>
</comment>
<evidence type="ECO:0000256" key="6">
    <source>
        <dbReference type="ARBA" id="ARBA00023186"/>
    </source>
</evidence>
<proteinExistence type="inferred from homology"/>
<dbReference type="Pfam" id="PF00254">
    <property type="entry name" value="FKBP_C"/>
    <property type="match status" value="1"/>
</dbReference>
<evidence type="ECO:0000256" key="2">
    <source>
        <dbReference type="ARBA" id="ARBA00004496"/>
    </source>
</evidence>
<dbReference type="InterPro" id="IPR046357">
    <property type="entry name" value="PPIase_dom_sf"/>
</dbReference>
<evidence type="ECO:0000256" key="4">
    <source>
        <dbReference type="ARBA" id="ARBA00022490"/>
    </source>
</evidence>
<organism evidence="11 12">
    <name type="scientific">Methanolacinia petrolearia (strain DSM 11571 / OCM 486 / SEBR 4847)</name>
    <name type="common">Methanoplanus petrolearius</name>
    <dbReference type="NCBI Taxonomy" id="679926"/>
    <lineage>
        <taxon>Archaea</taxon>
        <taxon>Methanobacteriati</taxon>
        <taxon>Methanobacteriota</taxon>
        <taxon>Stenosarchaea group</taxon>
        <taxon>Methanomicrobia</taxon>
        <taxon>Methanomicrobiales</taxon>
        <taxon>Methanomicrobiaceae</taxon>
        <taxon>Methanolacinia</taxon>
    </lineage>
</organism>
<dbReference type="STRING" id="679926.Mpet_1238"/>
<dbReference type="InterPro" id="IPR001179">
    <property type="entry name" value="PPIase_FKBP_dom"/>
</dbReference>
<dbReference type="AlphaFoldDB" id="E1RDP6"/>
<keyword evidence="6" id="KW-0143">Chaperone</keyword>
<accession>E1RDP6</accession>
<dbReference type="HOGENOM" id="CLU_098197_2_1_2"/>
<evidence type="ECO:0000256" key="3">
    <source>
        <dbReference type="ARBA" id="ARBA00006577"/>
    </source>
</evidence>
<dbReference type="OrthoDB" id="8615at2157"/>
<comment type="subcellular location">
    <subcellularLocation>
        <location evidence="2">Cytoplasm</location>
    </subcellularLocation>
</comment>
<comment type="catalytic activity">
    <reaction evidence="1 8 9">
        <text>[protein]-peptidylproline (omega=180) = [protein]-peptidylproline (omega=0)</text>
        <dbReference type="Rhea" id="RHEA:16237"/>
        <dbReference type="Rhea" id="RHEA-COMP:10747"/>
        <dbReference type="Rhea" id="RHEA-COMP:10748"/>
        <dbReference type="ChEBI" id="CHEBI:83833"/>
        <dbReference type="ChEBI" id="CHEBI:83834"/>
        <dbReference type="EC" id="5.2.1.8"/>
    </reaction>
</comment>
<feature type="domain" description="PPIase FKBP-type" evidence="10">
    <location>
        <begin position="7"/>
        <end position="70"/>
    </location>
</feature>
<protein>
    <recommendedName>
        <fullName evidence="9">Peptidyl-prolyl cis-trans isomerase</fullName>
        <ecNumber evidence="9">5.2.1.8</ecNumber>
    </recommendedName>
</protein>
<sequence length="148" mass="16252">MTIVEKGDTVKVRFSSRTSEGIPFESPEEGETETVTIGEGKINPEFEDALTGMSPGEKKTVELPCEKAYGKCRKTLVLRLKRKKLDLAEEPEPGKYLKISLDGKQAGFVKVLKVAGSYIVVDANHPMAGEDMVYELEIVDIISKGDSD</sequence>
<dbReference type="EMBL" id="CP002117">
    <property type="protein sequence ID" value="ADN35999.1"/>
    <property type="molecule type" value="Genomic_DNA"/>
</dbReference>
<name>E1RDP6_METP4</name>